<dbReference type="EMBL" id="SNRX01000166">
    <property type="protein sequence ID" value="KAA6300006.1"/>
    <property type="molecule type" value="Genomic_DNA"/>
</dbReference>
<dbReference type="Proteomes" id="UP000324575">
    <property type="component" value="Unassembled WGS sequence"/>
</dbReference>
<organism evidence="2 3">
    <name type="scientific">Candidatus Ordinivivax streblomastigis</name>
    <dbReference type="NCBI Taxonomy" id="2540710"/>
    <lineage>
        <taxon>Bacteria</taxon>
        <taxon>Pseudomonadati</taxon>
        <taxon>Bacteroidota</taxon>
        <taxon>Bacteroidia</taxon>
        <taxon>Bacteroidales</taxon>
        <taxon>Candidatus Ordinivivax</taxon>
    </lineage>
</organism>
<dbReference type="PROSITE" id="PS50943">
    <property type="entry name" value="HTH_CROC1"/>
    <property type="match status" value="1"/>
</dbReference>
<dbReference type="CDD" id="cd00093">
    <property type="entry name" value="HTH_XRE"/>
    <property type="match status" value="1"/>
</dbReference>
<dbReference type="InterPro" id="IPR001387">
    <property type="entry name" value="Cro/C1-type_HTH"/>
</dbReference>
<evidence type="ECO:0000313" key="3">
    <source>
        <dbReference type="Proteomes" id="UP000324575"/>
    </source>
</evidence>
<feature type="domain" description="HTH cro/C1-type" evidence="1">
    <location>
        <begin position="6"/>
        <end position="59"/>
    </location>
</feature>
<dbReference type="SUPFAM" id="SSF47413">
    <property type="entry name" value="lambda repressor-like DNA-binding domains"/>
    <property type="match status" value="1"/>
</dbReference>
<sequence>MIKYRIKEICTAKGLTLAELAAKTGIHAQSISRIVKTNNTRPSTLERIAKVLGVSTEELISNDDAESRDSRISVIKGIPVDRMGVAKIITIYAPTKNGVMDVGFVAYKRSFYPKYRFDENQKPKSFMDEYPIQSSYPHDELDTAILEAIKETYPESKLHNKLIAFNTDIEYLNWLIDRPSKPLEIIVNPHFTYEEMMSSAGKIFSQFNFKFNMYYDLDFDTIRSVFISNYDIGKKEELSKQLQTMTAF</sequence>
<dbReference type="Gene3D" id="1.10.260.40">
    <property type="entry name" value="lambda repressor-like DNA-binding domains"/>
    <property type="match status" value="1"/>
</dbReference>
<dbReference type="InterPro" id="IPR010982">
    <property type="entry name" value="Lambda_DNA-bd_dom_sf"/>
</dbReference>
<dbReference type="Pfam" id="PF01381">
    <property type="entry name" value="HTH_3"/>
    <property type="match status" value="1"/>
</dbReference>
<reference evidence="2 3" key="1">
    <citation type="submission" date="2019-03" db="EMBL/GenBank/DDBJ databases">
        <title>Single cell metagenomics reveals metabolic interactions within the superorganism composed of flagellate Streblomastix strix and complex community of Bacteroidetes bacteria on its surface.</title>
        <authorList>
            <person name="Treitli S.C."/>
            <person name="Kolisko M."/>
            <person name="Husnik F."/>
            <person name="Keeling P."/>
            <person name="Hampl V."/>
        </authorList>
    </citation>
    <scope>NUCLEOTIDE SEQUENCE [LARGE SCALE GENOMIC DNA]</scope>
    <source>
        <strain evidence="2">St1</strain>
    </source>
</reference>
<accession>A0A5M8NSP4</accession>
<dbReference type="AlphaFoldDB" id="A0A5M8NSP4"/>
<dbReference type="GO" id="GO:0003677">
    <property type="term" value="F:DNA binding"/>
    <property type="evidence" value="ECO:0007669"/>
    <property type="project" value="InterPro"/>
</dbReference>
<dbReference type="SMART" id="SM00530">
    <property type="entry name" value="HTH_XRE"/>
    <property type="match status" value="1"/>
</dbReference>
<protein>
    <recommendedName>
        <fullName evidence="1">HTH cro/C1-type domain-containing protein</fullName>
    </recommendedName>
</protein>
<evidence type="ECO:0000313" key="2">
    <source>
        <dbReference type="EMBL" id="KAA6300006.1"/>
    </source>
</evidence>
<gene>
    <name evidence="2" type="ORF">EZS26_003851</name>
</gene>
<proteinExistence type="predicted"/>
<evidence type="ECO:0000259" key="1">
    <source>
        <dbReference type="PROSITE" id="PS50943"/>
    </source>
</evidence>
<comment type="caution">
    <text evidence="2">The sequence shown here is derived from an EMBL/GenBank/DDBJ whole genome shotgun (WGS) entry which is preliminary data.</text>
</comment>
<name>A0A5M8NSP4_9BACT</name>